<dbReference type="OrthoDB" id="7866719at2759"/>
<feature type="region of interest" description="Disordered" evidence="1">
    <location>
        <begin position="25"/>
        <end position="65"/>
    </location>
</feature>
<dbReference type="EMBL" id="LSRL02000015">
    <property type="protein sequence ID" value="TDG50470.1"/>
    <property type="molecule type" value="Genomic_DNA"/>
</dbReference>
<name>A0A484BQY6_DRONA</name>
<protein>
    <submittedName>
        <fullName evidence="2">Uncharacterized protein</fullName>
    </submittedName>
</protein>
<sequence>MRRRQFDKCVKNAVGVKRVRMESKCVSPVKREANNSPKVQQMQQPNRKQQEQPQSVRHAASPKSKKELIVHWTRWERQNYDPIRLLPPW</sequence>
<dbReference type="AlphaFoldDB" id="A0A484BQY6"/>
<proteinExistence type="predicted"/>
<evidence type="ECO:0000313" key="2">
    <source>
        <dbReference type="EMBL" id="TDG50470.1"/>
    </source>
</evidence>
<keyword evidence="3" id="KW-1185">Reference proteome</keyword>
<reference evidence="2 3" key="1">
    <citation type="journal article" date="2019" name="J. Hered.">
        <title>An Improved Genome Assembly for Drosophila navojoa, the Basal Species in the mojavensis Cluster.</title>
        <authorList>
            <person name="Vanderlinde T."/>
            <person name="Dupim E.G."/>
            <person name="Nazario-Yepiz N.O."/>
            <person name="Carvalho A.B."/>
        </authorList>
    </citation>
    <scope>NUCLEOTIDE SEQUENCE [LARGE SCALE GENOMIC DNA]</scope>
    <source>
        <strain evidence="2">Navoj_Jal97</strain>
        <tissue evidence="2">Whole organism</tissue>
    </source>
</reference>
<gene>
    <name evidence="2" type="ORF">AWZ03_003059</name>
</gene>
<dbReference type="Proteomes" id="UP000295192">
    <property type="component" value="Unassembled WGS sequence"/>
</dbReference>
<evidence type="ECO:0000256" key="1">
    <source>
        <dbReference type="SAM" id="MobiDB-lite"/>
    </source>
</evidence>
<evidence type="ECO:0000313" key="3">
    <source>
        <dbReference type="Proteomes" id="UP000295192"/>
    </source>
</evidence>
<dbReference type="KEGG" id="dnv:108652085"/>
<accession>A0A484BQY6</accession>
<organism evidence="2 3">
    <name type="scientific">Drosophila navojoa</name>
    <name type="common">Fruit fly</name>
    <dbReference type="NCBI Taxonomy" id="7232"/>
    <lineage>
        <taxon>Eukaryota</taxon>
        <taxon>Metazoa</taxon>
        <taxon>Ecdysozoa</taxon>
        <taxon>Arthropoda</taxon>
        <taxon>Hexapoda</taxon>
        <taxon>Insecta</taxon>
        <taxon>Pterygota</taxon>
        <taxon>Neoptera</taxon>
        <taxon>Endopterygota</taxon>
        <taxon>Diptera</taxon>
        <taxon>Brachycera</taxon>
        <taxon>Muscomorpha</taxon>
        <taxon>Ephydroidea</taxon>
        <taxon>Drosophilidae</taxon>
        <taxon>Drosophila</taxon>
    </lineage>
</organism>
<comment type="caution">
    <text evidence="2">The sequence shown here is derived from an EMBL/GenBank/DDBJ whole genome shotgun (WGS) entry which is preliminary data.</text>
</comment>
<dbReference type="OMA" id="RMESKCV"/>
<feature type="compositionally biased region" description="Low complexity" evidence="1">
    <location>
        <begin position="40"/>
        <end position="54"/>
    </location>
</feature>